<dbReference type="EMBL" id="JALJOV010000153">
    <property type="protein sequence ID" value="KAK9866547.1"/>
    <property type="molecule type" value="Genomic_DNA"/>
</dbReference>
<comment type="caution">
    <text evidence="4">The sequence shown here is derived from an EMBL/GenBank/DDBJ whole genome shotgun (WGS) entry which is preliminary data.</text>
</comment>
<dbReference type="Gene3D" id="3.40.50.720">
    <property type="entry name" value="NAD(P)-binding Rossmann-like Domain"/>
    <property type="match status" value="1"/>
</dbReference>
<evidence type="ECO:0000256" key="3">
    <source>
        <dbReference type="RuleBase" id="RU000363"/>
    </source>
</evidence>
<dbReference type="GO" id="GO:0005737">
    <property type="term" value="C:cytoplasm"/>
    <property type="evidence" value="ECO:0007669"/>
    <property type="project" value="TreeGrafter"/>
</dbReference>
<evidence type="ECO:0008006" key="7">
    <source>
        <dbReference type="Google" id="ProtNLM"/>
    </source>
</evidence>
<protein>
    <recommendedName>
        <fullName evidence="7">C-factor</fullName>
    </recommendedName>
</protein>
<keyword evidence="6" id="KW-1185">Reference proteome</keyword>
<dbReference type="Pfam" id="PF00106">
    <property type="entry name" value="adh_short"/>
    <property type="match status" value="1"/>
</dbReference>
<organism evidence="4 6">
    <name type="scientific">Apatococcus fuscideae</name>
    <dbReference type="NCBI Taxonomy" id="2026836"/>
    <lineage>
        <taxon>Eukaryota</taxon>
        <taxon>Viridiplantae</taxon>
        <taxon>Chlorophyta</taxon>
        <taxon>core chlorophytes</taxon>
        <taxon>Trebouxiophyceae</taxon>
        <taxon>Chlorellales</taxon>
        <taxon>Chlorellaceae</taxon>
        <taxon>Apatococcus</taxon>
    </lineage>
</organism>
<comment type="similarity">
    <text evidence="3">Belongs to the short-chain dehydrogenases/reductases (SDR) family.</text>
</comment>
<evidence type="ECO:0000256" key="1">
    <source>
        <dbReference type="ARBA" id="ARBA00022857"/>
    </source>
</evidence>
<sequence length="259" mass="28219">MTGQKVWVVTGANRGLGAEYVRQLLLEKNNYVFATMRSIPTDAAAPIKNLQNKYLNEEDDRLHLVKLDTTDEASISAAVAEIQKVKPEGIDYLINNAGVQEGLFPALETSAEDYNKILKTNVVGPFLVTKAFLPILKKKQTRTVVNLGSILGSCASVAGTIKDTNPMHSGFLAYNSSKSAVNMQTAVLANQLDKEKFTLISLHPGWVATDMGNYAADKMGMPASLQPQESIEGMLKVINGLSQKDNGRFLDYSGKAMDY</sequence>
<dbReference type="SUPFAM" id="SSF51735">
    <property type="entry name" value="NAD(P)-binding Rossmann-fold domains"/>
    <property type="match status" value="1"/>
</dbReference>
<proteinExistence type="inferred from homology"/>
<evidence type="ECO:0000256" key="2">
    <source>
        <dbReference type="ARBA" id="ARBA00023002"/>
    </source>
</evidence>
<dbReference type="PRINTS" id="PR00080">
    <property type="entry name" value="SDRFAMILY"/>
</dbReference>
<dbReference type="AlphaFoldDB" id="A0AAW1T9R6"/>
<dbReference type="PRINTS" id="PR00081">
    <property type="entry name" value="GDHRDH"/>
</dbReference>
<evidence type="ECO:0000313" key="4">
    <source>
        <dbReference type="EMBL" id="KAK9866547.1"/>
    </source>
</evidence>
<dbReference type="CDD" id="cd05325">
    <property type="entry name" value="carb_red_sniffer_like_SDR_c"/>
    <property type="match status" value="1"/>
</dbReference>
<dbReference type="InterPro" id="IPR051468">
    <property type="entry name" value="Fungal_SecMetab_SDRs"/>
</dbReference>
<dbReference type="PANTHER" id="PTHR43544">
    <property type="entry name" value="SHORT-CHAIN DEHYDROGENASE/REDUCTASE"/>
    <property type="match status" value="1"/>
</dbReference>
<dbReference type="EMBL" id="JALJOV010000153">
    <property type="protein sequence ID" value="KAK9866549.1"/>
    <property type="molecule type" value="Genomic_DNA"/>
</dbReference>
<gene>
    <name evidence="4" type="ORF">WJX84_009622</name>
    <name evidence="5" type="ORF">WJX84_011169</name>
</gene>
<name>A0AAW1T9R6_9CHLO</name>
<dbReference type="PANTHER" id="PTHR43544:SF7">
    <property type="entry name" value="NADB-LER2"/>
    <property type="match status" value="1"/>
</dbReference>
<evidence type="ECO:0000313" key="5">
    <source>
        <dbReference type="EMBL" id="KAK9866549.1"/>
    </source>
</evidence>
<reference evidence="4" key="2">
    <citation type="submission" date="2024-04" db="EMBL/GenBank/DDBJ databases">
        <authorList>
            <person name="Dal Grande F."/>
            <person name="Keller J."/>
            <person name="Delaux P.-M."/>
        </authorList>
    </citation>
    <scope>NUCLEOTIDE SEQUENCE</scope>
    <source>
        <strain evidence="4">SAG 2523</strain>
    </source>
</reference>
<reference evidence="4 6" key="1">
    <citation type="journal article" date="2024" name="Nat. Commun.">
        <title>Phylogenomics reveals the evolutionary origins of lichenization in chlorophyte algae.</title>
        <authorList>
            <person name="Puginier C."/>
            <person name="Libourel C."/>
            <person name="Otte J."/>
            <person name="Skaloud P."/>
            <person name="Haon M."/>
            <person name="Grisel S."/>
            <person name="Petersen M."/>
            <person name="Berrin J.G."/>
            <person name="Delaux P.M."/>
            <person name="Dal Grande F."/>
            <person name="Keller J."/>
        </authorList>
    </citation>
    <scope>NUCLEOTIDE SEQUENCE [LARGE SCALE GENOMIC DNA]</scope>
    <source>
        <strain evidence="4 6">SAG 2523</strain>
    </source>
</reference>
<dbReference type="InterPro" id="IPR036291">
    <property type="entry name" value="NAD(P)-bd_dom_sf"/>
</dbReference>
<dbReference type="InterPro" id="IPR002347">
    <property type="entry name" value="SDR_fam"/>
</dbReference>
<accession>A0AAW1T9R6</accession>
<keyword evidence="1" id="KW-0521">NADP</keyword>
<dbReference type="GO" id="GO:0016491">
    <property type="term" value="F:oxidoreductase activity"/>
    <property type="evidence" value="ECO:0007669"/>
    <property type="project" value="UniProtKB-KW"/>
</dbReference>
<evidence type="ECO:0000313" key="6">
    <source>
        <dbReference type="Proteomes" id="UP001485043"/>
    </source>
</evidence>
<dbReference type="Proteomes" id="UP001485043">
    <property type="component" value="Unassembled WGS sequence"/>
</dbReference>
<keyword evidence="2" id="KW-0560">Oxidoreductase</keyword>